<dbReference type="EMBL" id="BSYO01000008">
    <property type="protein sequence ID" value="GMH08015.1"/>
    <property type="molecule type" value="Genomic_DNA"/>
</dbReference>
<evidence type="ECO:0000313" key="2">
    <source>
        <dbReference type="Proteomes" id="UP001279734"/>
    </source>
</evidence>
<sequence length="78" mass="9188">MLDHLTVRLEKERYYESGREAITSGITVQNGEFDQLTIELICQTLYIYLRLRSHRGIESYSVWFYLQEIETAGGEVVR</sequence>
<name>A0AAD3SB76_NEPGR</name>
<accession>A0AAD3SB76</accession>
<dbReference type="Proteomes" id="UP001279734">
    <property type="component" value="Unassembled WGS sequence"/>
</dbReference>
<comment type="caution">
    <text evidence="1">The sequence shown here is derived from an EMBL/GenBank/DDBJ whole genome shotgun (WGS) entry which is preliminary data.</text>
</comment>
<organism evidence="1 2">
    <name type="scientific">Nepenthes gracilis</name>
    <name type="common">Slender pitcher plant</name>
    <dbReference type="NCBI Taxonomy" id="150966"/>
    <lineage>
        <taxon>Eukaryota</taxon>
        <taxon>Viridiplantae</taxon>
        <taxon>Streptophyta</taxon>
        <taxon>Embryophyta</taxon>
        <taxon>Tracheophyta</taxon>
        <taxon>Spermatophyta</taxon>
        <taxon>Magnoliopsida</taxon>
        <taxon>eudicotyledons</taxon>
        <taxon>Gunneridae</taxon>
        <taxon>Pentapetalae</taxon>
        <taxon>Caryophyllales</taxon>
        <taxon>Nepenthaceae</taxon>
        <taxon>Nepenthes</taxon>
    </lineage>
</organism>
<dbReference type="AlphaFoldDB" id="A0AAD3SB76"/>
<gene>
    <name evidence="1" type="ORF">Nepgr_009855</name>
</gene>
<protein>
    <submittedName>
        <fullName evidence="1">Uncharacterized protein</fullName>
    </submittedName>
</protein>
<keyword evidence="2" id="KW-1185">Reference proteome</keyword>
<reference evidence="1" key="1">
    <citation type="submission" date="2023-05" db="EMBL/GenBank/DDBJ databases">
        <title>Nepenthes gracilis genome sequencing.</title>
        <authorList>
            <person name="Fukushima K."/>
        </authorList>
    </citation>
    <scope>NUCLEOTIDE SEQUENCE</scope>
    <source>
        <strain evidence="1">SING2019-196</strain>
    </source>
</reference>
<proteinExistence type="predicted"/>
<evidence type="ECO:0000313" key="1">
    <source>
        <dbReference type="EMBL" id="GMH08015.1"/>
    </source>
</evidence>